<dbReference type="InterPro" id="IPR050595">
    <property type="entry name" value="Bact_response_regulator"/>
</dbReference>
<feature type="domain" description="Response regulatory" evidence="4">
    <location>
        <begin position="4"/>
        <end position="121"/>
    </location>
</feature>
<evidence type="ECO:0000259" key="4">
    <source>
        <dbReference type="PROSITE" id="PS50110"/>
    </source>
</evidence>
<dbReference type="RefSeq" id="WP_219810393.1">
    <property type="nucleotide sequence ID" value="NZ_PDJH01000001.1"/>
</dbReference>
<dbReference type="SMART" id="SM00448">
    <property type="entry name" value="REC"/>
    <property type="match status" value="1"/>
</dbReference>
<dbReference type="PROSITE" id="PS50110">
    <property type="entry name" value="RESPONSE_REGULATORY"/>
    <property type="match status" value="1"/>
</dbReference>
<accession>A0A2A9EEU5</accession>
<dbReference type="Proteomes" id="UP000221394">
    <property type="component" value="Unassembled WGS sequence"/>
</dbReference>
<keyword evidence="2" id="KW-0902">Two-component regulatory system</keyword>
<dbReference type="EMBL" id="PDJH01000001">
    <property type="protein sequence ID" value="PFG37448.1"/>
    <property type="molecule type" value="Genomic_DNA"/>
</dbReference>
<dbReference type="GO" id="GO:0000160">
    <property type="term" value="P:phosphorelay signal transduction system"/>
    <property type="evidence" value="ECO:0007669"/>
    <property type="project" value="UniProtKB-KW"/>
</dbReference>
<evidence type="ECO:0000313" key="6">
    <source>
        <dbReference type="Proteomes" id="UP000221394"/>
    </source>
</evidence>
<dbReference type="SUPFAM" id="SSF52172">
    <property type="entry name" value="CheY-like"/>
    <property type="match status" value="1"/>
</dbReference>
<dbReference type="Gene3D" id="3.40.50.2300">
    <property type="match status" value="1"/>
</dbReference>
<reference evidence="5 6" key="1">
    <citation type="submission" date="2017-10" db="EMBL/GenBank/DDBJ databases">
        <title>Sequencing the genomes of 1000 actinobacteria strains.</title>
        <authorList>
            <person name="Klenk H.-P."/>
        </authorList>
    </citation>
    <scope>NUCLEOTIDE SEQUENCE [LARGE SCALE GENOMIC DNA]</scope>
    <source>
        <strain evidence="5 6">DSM 21574</strain>
    </source>
</reference>
<name>A0A2A9EEU5_9MICO</name>
<sequence>MELNVLVADDSRVMRQIVIRTLRQAGYDDWQISQASDGQEALEMALAEQPDLILSDWNMPRMTGIQLLQALRAQGSDIPLGFVTSEGSAEMREQADAEGALFLVAKPFTPEAFRDAIDPLLA</sequence>
<evidence type="ECO:0000313" key="5">
    <source>
        <dbReference type="EMBL" id="PFG37448.1"/>
    </source>
</evidence>
<evidence type="ECO:0000256" key="2">
    <source>
        <dbReference type="ARBA" id="ARBA00023012"/>
    </source>
</evidence>
<comment type="caution">
    <text evidence="5">The sequence shown here is derived from an EMBL/GenBank/DDBJ whole genome shotgun (WGS) entry which is preliminary data.</text>
</comment>
<dbReference type="Pfam" id="PF00072">
    <property type="entry name" value="Response_reg"/>
    <property type="match status" value="1"/>
</dbReference>
<evidence type="ECO:0000256" key="3">
    <source>
        <dbReference type="PROSITE-ProRule" id="PRU00169"/>
    </source>
</evidence>
<dbReference type="InterPro" id="IPR011006">
    <property type="entry name" value="CheY-like_superfamily"/>
</dbReference>
<dbReference type="PANTHER" id="PTHR44591">
    <property type="entry name" value="STRESS RESPONSE REGULATOR PROTEIN 1"/>
    <property type="match status" value="1"/>
</dbReference>
<evidence type="ECO:0000256" key="1">
    <source>
        <dbReference type="ARBA" id="ARBA00022553"/>
    </source>
</evidence>
<organism evidence="5 6">
    <name type="scientific">Flavimobilis soli</name>
    <dbReference type="NCBI Taxonomy" id="442709"/>
    <lineage>
        <taxon>Bacteria</taxon>
        <taxon>Bacillati</taxon>
        <taxon>Actinomycetota</taxon>
        <taxon>Actinomycetes</taxon>
        <taxon>Micrococcales</taxon>
        <taxon>Jonesiaceae</taxon>
        <taxon>Flavimobilis</taxon>
    </lineage>
</organism>
<dbReference type="InterPro" id="IPR001789">
    <property type="entry name" value="Sig_transdc_resp-reg_receiver"/>
</dbReference>
<gene>
    <name evidence="5" type="ORF">ATL41_2210</name>
</gene>
<keyword evidence="1 3" id="KW-0597">Phosphoprotein</keyword>
<feature type="modified residue" description="4-aspartylphosphate" evidence="3">
    <location>
        <position position="56"/>
    </location>
</feature>
<keyword evidence="6" id="KW-1185">Reference proteome</keyword>
<dbReference type="AlphaFoldDB" id="A0A2A9EEU5"/>
<dbReference type="PANTHER" id="PTHR44591:SF14">
    <property type="entry name" value="PROTEIN PILG"/>
    <property type="match status" value="1"/>
</dbReference>
<proteinExistence type="predicted"/>
<protein>
    <submittedName>
        <fullName evidence="5">Two-component system chemotaxis response regulator CheY</fullName>
    </submittedName>
</protein>